<dbReference type="SUPFAM" id="SSF142897">
    <property type="entry name" value="TFB5-like"/>
    <property type="match status" value="1"/>
</dbReference>
<evidence type="ECO:0000256" key="6">
    <source>
        <dbReference type="ARBA" id="ARBA00023204"/>
    </source>
</evidence>
<organism evidence="9 10">
    <name type="scientific">Dimorphilus gyrociliatus</name>
    <dbReference type="NCBI Taxonomy" id="2664684"/>
    <lineage>
        <taxon>Eukaryota</taxon>
        <taxon>Metazoa</taxon>
        <taxon>Spiralia</taxon>
        <taxon>Lophotrochozoa</taxon>
        <taxon>Annelida</taxon>
        <taxon>Polychaeta</taxon>
        <taxon>Polychaeta incertae sedis</taxon>
        <taxon>Dinophilidae</taxon>
        <taxon>Dimorphilus</taxon>
    </lineage>
</organism>
<evidence type="ECO:0000256" key="4">
    <source>
        <dbReference type="ARBA" id="ARBA00023015"/>
    </source>
</evidence>
<comment type="subunit">
    <text evidence="8">Component of the 7-subunit TFIIH core complex.</text>
</comment>
<keyword evidence="3 8" id="KW-0227">DNA damage</keyword>
<dbReference type="PANTHER" id="PTHR28580">
    <property type="entry name" value="GENERAL TRANSCRIPTION FACTOR IIH SUBUNIT 5"/>
    <property type="match status" value="1"/>
</dbReference>
<evidence type="ECO:0000313" key="10">
    <source>
        <dbReference type="Proteomes" id="UP000549394"/>
    </source>
</evidence>
<dbReference type="GO" id="GO:0006294">
    <property type="term" value="P:nucleotide-excision repair, preincision complex assembly"/>
    <property type="evidence" value="ECO:0007669"/>
    <property type="project" value="TreeGrafter"/>
</dbReference>
<reference evidence="9 10" key="1">
    <citation type="submission" date="2020-08" db="EMBL/GenBank/DDBJ databases">
        <authorList>
            <person name="Hejnol A."/>
        </authorList>
    </citation>
    <scope>NUCLEOTIDE SEQUENCE [LARGE SCALE GENOMIC DNA]</scope>
</reference>
<gene>
    <name evidence="9" type="ORF">DGYR_LOCUS5176</name>
</gene>
<dbReference type="FunFam" id="3.30.70.1220:FF:000001">
    <property type="entry name" value="General transcription factor IIH subunit 5"/>
    <property type="match status" value="1"/>
</dbReference>
<keyword evidence="7 8" id="KW-0539">Nucleus</keyword>
<protein>
    <recommendedName>
        <fullName evidence="8">General transcription and DNA repair factor IIH subunit TFB5</fullName>
    </recommendedName>
</protein>
<keyword evidence="10" id="KW-1185">Reference proteome</keyword>
<name>A0A7I8VMK5_9ANNE</name>
<evidence type="ECO:0000256" key="3">
    <source>
        <dbReference type="ARBA" id="ARBA00022763"/>
    </source>
</evidence>
<sequence>MVNVNKGVLVECDPAMKVFLLNLDETEALGCRFVLQNLDDTHLFITTEILSVLQDRVDDLMDKLSFPQQTEDRN</sequence>
<comment type="caution">
    <text evidence="9">The sequence shown here is derived from an EMBL/GenBank/DDBJ whole genome shotgun (WGS) entry which is preliminary data.</text>
</comment>
<keyword evidence="4 8" id="KW-0805">Transcription regulation</keyword>
<dbReference type="GO" id="GO:0000439">
    <property type="term" value="C:transcription factor TFIIH core complex"/>
    <property type="evidence" value="ECO:0007669"/>
    <property type="project" value="UniProtKB-UniRule"/>
</dbReference>
<evidence type="ECO:0000256" key="2">
    <source>
        <dbReference type="ARBA" id="ARBA00007470"/>
    </source>
</evidence>
<dbReference type="OrthoDB" id="354at2759"/>
<comment type="function">
    <text evidence="8">In NER, TFIIH acts by opening DNA around the lesion to allow the excision of the damaged oligonucleotide and its replacement by a new DNA fragment. In transcription, TFIIH has an essential role in transcription initiation. When the pre-initiation complex (PIC) has been established, TFIIH is required for promoter opening and promoter escape.</text>
</comment>
<dbReference type="GO" id="GO:0006367">
    <property type="term" value="P:transcription initiation at RNA polymerase II promoter"/>
    <property type="evidence" value="ECO:0007669"/>
    <property type="project" value="UniProtKB-UniRule"/>
</dbReference>
<accession>A0A7I8VMK5</accession>
<dbReference type="AlphaFoldDB" id="A0A7I8VMK5"/>
<evidence type="ECO:0000256" key="5">
    <source>
        <dbReference type="ARBA" id="ARBA00023163"/>
    </source>
</evidence>
<proteinExistence type="inferred from homology"/>
<comment type="similarity">
    <text evidence="2 8">Belongs to the TFB5 family.</text>
</comment>
<dbReference type="SMART" id="SM01395">
    <property type="entry name" value="Tbf5"/>
    <property type="match status" value="1"/>
</dbReference>
<evidence type="ECO:0000256" key="7">
    <source>
        <dbReference type="ARBA" id="ARBA00023242"/>
    </source>
</evidence>
<dbReference type="Proteomes" id="UP000549394">
    <property type="component" value="Unassembled WGS sequence"/>
</dbReference>
<dbReference type="InterPro" id="IPR035935">
    <property type="entry name" value="TFB5-like_sf"/>
</dbReference>
<dbReference type="Gene3D" id="3.30.70.1220">
    <property type="entry name" value="TFB5-like"/>
    <property type="match status" value="1"/>
</dbReference>
<keyword evidence="6 8" id="KW-0234">DNA repair</keyword>
<dbReference type="GO" id="GO:0005675">
    <property type="term" value="C:transcription factor TFIIH holo complex"/>
    <property type="evidence" value="ECO:0007669"/>
    <property type="project" value="TreeGrafter"/>
</dbReference>
<dbReference type="InterPro" id="IPR009400">
    <property type="entry name" value="TFIIH_TTDA/Tfb5"/>
</dbReference>
<evidence type="ECO:0000313" key="9">
    <source>
        <dbReference type="EMBL" id="CAD5116569.1"/>
    </source>
</evidence>
<dbReference type="PANTHER" id="PTHR28580:SF1">
    <property type="entry name" value="GENERAL TRANSCRIPTION FACTOR IIH SUBUNIT 5"/>
    <property type="match status" value="1"/>
</dbReference>
<keyword evidence="5 8" id="KW-0804">Transcription</keyword>
<comment type="subcellular location">
    <subcellularLocation>
        <location evidence="1 8">Nucleus</location>
    </subcellularLocation>
</comment>
<evidence type="ECO:0000256" key="8">
    <source>
        <dbReference type="RuleBase" id="RU368032"/>
    </source>
</evidence>
<evidence type="ECO:0000256" key="1">
    <source>
        <dbReference type="ARBA" id="ARBA00004123"/>
    </source>
</evidence>
<dbReference type="Pfam" id="PF06331">
    <property type="entry name" value="Tfb5"/>
    <property type="match status" value="1"/>
</dbReference>
<dbReference type="EMBL" id="CAJFCJ010000006">
    <property type="protein sequence ID" value="CAD5116569.1"/>
    <property type="molecule type" value="Genomic_DNA"/>
</dbReference>